<dbReference type="Ensembl" id="ENSCCRT00010071461.1">
    <property type="protein sequence ID" value="ENSCCRP00010064975.1"/>
    <property type="gene ID" value="ENSCCRG00010027800.1"/>
</dbReference>
<dbReference type="AlphaFoldDB" id="A0A8C1LPY8"/>
<comment type="domain">
    <text evidence="1">The CKK domain binds microtubules.</text>
</comment>
<dbReference type="GO" id="GO:0007026">
    <property type="term" value="P:negative regulation of microtubule depolymerization"/>
    <property type="evidence" value="ECO:0007669"/>
    <property type="project" value="TreeGrafter"/>
</dbReference>
<protein>
    <recommendedName>
        <fullName evidence="2">CKK domain-containing protein</fullName>
    </recommendedName>
</protein>
<proteinExistence type="inferred from homology"/>
<evidence type="ECO:0000313" key="4">
    <source>
        <dbReference type="Proteomes" id="UP000694427"/>
    </source>
</evidence>
<dbReference type="Proteomes" id="UP000694427">
    <property type="component" value="Unplaced"/>
</dbReference>
<dbReference type="GO" id="GO:0005516">
    <property type="term" value="F:calmodulin binding"/>
    <property type="evidence" value="ECO:0007669"/>
    <property type="project" value="InterPro"/>
</dbReference>
<keyword evidence="1" id="KW-0493">Microtubule</keyword>
<keyword evidence="4" id="KW-1185">Reference proteome</keyword>
<dbReference type="Pfam" id="PF08683">
    <property type="entry name" value="CAMSAP_CKK"/>
    <property type="match status" value="1"/>
</dbReference>
<dbReference type="GO" id="GO:0051011">
    <property type="term" value="F:microtubule minus-end binding"/>
    <property type="evidence" value="ECO:0007669"/>
    <property type="project" value="TreeGrafter"/>
</dbReference>
<dbReference type="InterPro" id="IPR038209">
    <property type="entry name" value="CKK_dom_sf"/>
</dbReference>
<sequence>MEVEFGAVLYFALKPVLFTHTVVANMKDGTSLSVEKPVRYCNQLSCLFVFCLPYIFVFTLSKASSLTLQLSCSESPSKVMSSGQLANQIGEKDWEHAFNASSPASLPEYTGPKLFKEPSFKSNKFIIHNALSRCCLAGKVNESQKNKIIVEMEKSSASHFLILLRDANCQFRAVYTLDGQSEELHRLCGVGPRVISSSAVEAIYKYSSDRKQFNTLPSRTLSMSVDAFTIPAHLWHTKKHGTPKKVATPK</sequence>
<dbReference type="SMART" id="SM01051">
    <property type="entry name" value="CAMSAP_CKK"/>
    <property type="match status" value="1"/>
</dbReference>
<dbReference type="PANTHER" id="PTHR21595:SF2">
    <property type="entry name" value="CALMODULIN-REGULATED SPECTRIN-ASSOCIATED PROTEIN 3"/>
    <property type="match status" value="1"/>
</dbReference>
<dbReference type="InterPro" id="IPR011033">
    <property type="entry name" value="PRC_barrel-like_sf"/>
</dbReference>
<feature type="domain" description="CKK" evidence="2">
    <location>
        <begin position="111"/>
        <end position="245"/>
    </location>
</feature>
<dbReference type="GO" id="GO:0036449">
    <property type="term" value="C:microtubule minus-end"/>
    <property type="evidence" value="ECO:0007669"/>
    <property type="project" value="TreeGrafter"/>
</dbReference>
<dbReference type="InterPro" id="IPR032940">
    <property type="entry name" value="CAMSAP"/>
</dbReference>
<name>A0A8C1LPY8_CYPCA</name>
<comment type="similarity">
    <text evidence="1">Belongs to the CAMSAP1 family.</text>
</comment>
<evidence type="ECO:0000256" key="1">
    <source>
        <dbReference type="PROSITE-ProRule" id="PRU00841"/>
    </source>
</evidence>
<evidence type="ECO:0000313" key="3">
    <source>
        <dbReference type="Ensembl" id="ENSCCRP00010064975.1"/>
    </source>
</evidence>
<evidence type="ECO:0000259" key="2">
    <source>
        <dbReference type="PROSITE" id="PS51508"/>
    </source>
</evidence>
<reference evidence="3" key="2">
    <citation type="submission" date="2025-09" db="UniProtKB">
        <authorList>
            <consortium name="Ensembl"/>
        </authorList>
    </citation>
    <scope>IDENTIFICATION</scope>
</reference>
<accession>A0A8C1LPY8</accession>
<dbReference type="PROSITE" id="PS51508">
    <property type="entry name" value="CKK"/>
    <property type="match status" value="1"/>
</dbReference>
<organism evidence="3 4">
    <name type="scientific">Cyprinus carpio</name>
    <name type="common">Common carp</name>
    <dbReference type="NCBI Taxonomy" id="7962"/>
    <lineage>
        <taxon>Eukaryota</taxon>
        <taxon>Metazoa</taxon>
        <taxon>Chordata</taxon>
        <taxon>Craniata</taxon>
        <taxon>Vertebrata</taxon>
        <taxon>Euteleostomi</taxon>
        <taxon>Actinopterygii</taxon>
        <taxon>Neopterygii</taxon>
        <taxon>Teleostei</taxon>
        <taxon>Ostariophysi</taxon>
        <taxon>Cypriniformes</taxon>
        <taxon>Cyprinidae</taxon>
        <taxon>Cyprininae</taxon>
        <taxon>Cyprinus</taxon>
    </lineage>
</organism>
<dbReference type="SUPFAM" id="SSF50346">
    <property type="entry name" value="PRC-barrel domain"/>
    <property type="match status" value="1"/>
</dbReference>
<dbReference type="GO" id="GO:0031122">
    <property type="term" value="P:cytoplasmic microtubule organization"/>
    <property type="evidence" value="ECO:0007669"/>
    <property type="project" value="TreeGrafter"/>
</dbReference>
<dbReference type="InterPro" id="IPR014797">
    <property type="entry name" value="CKK_CAMSAP"/>
</dbReference>
<dbReference type="PANTHER" id="PTHR21595">
    <property type="entry name" value="PATRONIN"/>
    <property type="match status" value="1"/>
</dbReference>
<dbReference type="Gene3D" id="3.10.20.360">
    <property type="entry name" value="CKK domain"/>
    <property type="match status" value="1"/>
</dbReference>
<reference evidence="3" key="1">
    <citation type="submission" date="2025-08" db="UniProtKB">
        <authorList>
            <consortium name="Ensembl"/>
        </authorList>
    </citation>
    <scope>IDENTIFICATION</scope>
</reference>